<evidence type="ECO:0000256" key="3">
    <source>
        <dbReference type="ARBA" id="ARBA00022692"/>
    </source>
</evidence>
<reference evidence="9" key="1">
    <citation type="submission" date="2022-06" db="EMBL/GenBank/DDBJ databases">
        <title>New Polynucleobacter species.</title>
        <authorList>
            <person name="Hahn M.W."/>
        </authorList>
    </citation>
    <scope>NUCLEOTIDE SEQUENCE</scope>
    <source>
        <strain evidence="9">UK-FUSCHL-C3</strain>
    </source>
</reference>
<keyword evidence="2" id="KW-1003">Cell membrane</keyword>
<evidence type="ECO:0000256" key="4">
    <source>
        <dbReference type="ARBA" id="ARBA00022801"/>
    </source>
</evidence>
<feature type="transmembrane region" description="Helical" evidence="7">
    <location>
        <begin position="114"/>
        <end position="136"/>
    </location>
</feature>
<evidence type="ECO:0000256" key="5">
    <source>
        <dbReference type="ARBA" id="ARBA00022989"/>
    </source>
</evidence>
<dbReference type="GO" id="GO:0016787">
    <property type="term" value="F:hydrolase activity"/>
    <property type="evidence" value="ECO:0007669"/>
    <property type="project" value="UniProtKB-KW"/>
</dbReference>
<evidence type="ECO:0000256" key="6">
    <source>
        <dbReference type="ARBA" id="ARBA00023136"/>
    </source>
</evidence>
<keyword evidence="6 7" id="KW-0472">Membrane</keyword>
<dbReference type="InterPro" id="IPR000326">
    <property type="entry name" value="PAP2/HPO"/>
</dbReference>
<proteinExistence type="predicted"/>
<keyword evidence="5 7" id="KW-1133">Transmembrane helix</keyword>
<evidence type="ECO:0000256" key="2">
    <source>
        <dbReference type="ARBA" id="ARBA00022475"/>
    </source>
</evidence>
<evidence type="ECO:0000256" key="1">
    <source>
        <dbReference type="ARBA" id="ARBA00004651"/>
    </source>
</evidence>
<feature type="transmembrane region" description="Helical" evidence="7">
    <location>
        <begin position="202"/>
        <end position="218"/>
    </location>
</feature>
<evidence type="ECO:0000313" key="9">
    <source>
        <dbReference type="EMBL" id="XCC58273.1"/>
    </source>
</evidence>
<feature type="transmembrane region" description="Helical" evidence="7">
    <location>
        <begin position="7"/>
        <end position="24"/>
    </location>
</feature>
<gene>
    <name evidence="9" type="ORF">NKE59_03005</name>
</gene>
<feature type="transmembrane region" description="Helical" evidence="7">
    <location>
        <begin position="145"/>
        <end position="165"/>
    </location>
</feature>
<dbReference type="InterPro" id="IPR036938">
    <property type="entry name" value="PAP2/HPO_sf"/>
</dbReference>
<name>A0AAU8A3L6_9BURK</name>
<dbReference type="GO" id="GO:0005886">
    <property type="term" value="C:plasma membrane"/>
    <property type="evidence" value="ECO:0007669"/>
    <property type="project" value="UniProtKB-SubCell"/>
</dbReference>
<dbReference type="SUPFAM" id="SSF48317">
    <property type="entry name" value="Acid phosphatase/Vanadium-dependent haloperoxidase"/>
    <property type="match status" value="1"/>
</dbReference>
<dbReference type="Gene3D" id="1.20.144.10">
    <property type="entry name" value="Phosphatidic acid phosphatase type 2/haloperoxidase"/>
    <property type="match status" value="1"/>
</dbReference>
<feature type="transmembrane region" description="Helical" evidence="7">
    <location>
        <begin position="230"/>
        <end position="248"/>
    </location>
</feature>
<comment type="subcellular location">
    <subcellularLocation>
        <location evidence="1">Cell membrane</location>
        <topology evidence="1">Multi-pass membrane protein</topology>
    </subcellularLocation>
</comment>
<feature type="transmembrane region" description="Helical" evidence="7">
    <location>
        <begin position="44"/>
        <end position="66"/>
    </location>
</feature>
<protein>
    <submittedName>
        <fullName evidence="9">Phosphatase PAP2 family protein</fullName>
    </submittedName>
</protein>
<dbReference type="AlphaFoldDB" id="A0AAU8A3L6"/>
<dbReference type="PANTHER" id="PTHR14969:SF62">
    <property type="entry name" value="DECAPRENYLPHOSPHORYL-5-PHOSPHORIBOSE PHOSPHATASE RV3807C-RELATED"/>
    <property type="match status" value="1"/>
</dbReference>
<dbReference type="Pfam" id="PF01569">
    <property type="entry name" value="PAP2"/>
    <property type="match status" value="1"/>
</dbReference>
<feature type="domain" description="Phosphatidic acid phosphatase type 2/haloperoxidase" evidence="8">
    <location>
        <begin position="70"/>
        <end position="186"/>
    </location>
</feature>
<evidence type="ECO:0000259" key="8">
    <source>
        <dbReference type="SMART" id="SM00014"/>
    </source>
</evidence>
<evidence type="ECO:0000256" key="7">
    <source>
        <dbReference type="SAM" id="Phobius"/>
    </source>
</evidence>
<dbReference type="SMART" id="SM00014">
    <property type="entry name" value="acidPPc"/>
    <property type="match status" value="1"/>
</dbReference>
<accession>A0AAU8A3L6</accession>
<feature type="transmembrane region" description="Helical" evidence="7">
    <location>
        <begin position="73"/>
        <end position="94"/>
    </location>
</feature>
<keyword evidence="4" id="KW-0378">Hydrolase</keyword>
<keyword evidence="3 7" id="KW-0812">Transmembrane</keyword>
<feature type="transmembrane region" description="Helical" evidence="7">
    <location>
        <begin position="171"/>
        <end position="190"/>
    </location>
</feature>
<organism evidence="9">
    <name type="scientific">Polynucleobacter sp. UK-FUSCHL-C3</name>
    <dbReference type="NCBI Taxonomy" id="2955208"/>
    <lineage>
        <taxon>Bacteria</taxon>
        <taxon>Pseudomonadati</taxon>
        <taxon>Pseudomonadota</taxon>
        <taxon>Betaproteobacteria</taxon>
        <taxon>Burkholderiales</taxon>
        <taxon>Burkholderiaceae</taxon>
        <taxon>Polynucleobacter</taxon>
    </lineage>
</organism>
<sequence>MNFGRAWAIPLIPLSLWLILITSGKELELFLWLNHAAQVLPNWAWAWFTFLGNGWGIFALCFPLVLYAPRQLCAALISGALAAVISLSLKPLIGLPRPAGVLSQNSFHILGDPLLHHALPSGHTLTVFSVASALFFSTPQPKRNLLIVLFVLAILTGISRNAVGAHWPGDVLVGSALGIWCGLIASRWALSIRDAQLSPTNLVPRVIAIAGFVVLYVLQTTVLDFPHNQILQYIGSAILVITLVLFVLRQNKPQADV</sequence>
<dbReference type="PANTHER" id="PTHR14969">
    <property type="entry name" value="SPHINGOSINE-1-PHOSPHATE PHOSPHOHYDROLASE"/>
    <property type="match status" value="1"/>
</dbReference>
<dbReference type="RefSeq" id="WP_353439465.1">
    <property type="nucleotide sequence ID" value="NZ_CP099959.1"/>
</dbReference>
<dbReference type="EMBL" id="CP099959">
    <property type="protein sequence ID" value="XCC58273.1"/>
    <property type="molecule type" value="Genomic_DNA"/>
</dbReference>